<protein>
    <recommendedName>
        <fullName evidence="5">Enterobactin synthase component D</fullName>
    </recommendedName>
    <alternativeName>
        <fullName evidence="8">4'-phosphopantetheinyl transferase EntD</fullName>
    </alternativeName>
    <alternativeName>
        <fullName evidence="9">Enterochelin synthase D</fullName>
    </alternativeName>
</protein>
<dbReference type="PANTHER" id="PTHR38096:SF1">
    <property type="entry name" value="ENTEROBACTIN SYNTHASE COMPONENT D"/>
    <property type="match status" value="1"/>
</dbReference>
<dbReference type="GO" id="GO:0005886">
    <property type="term" value="C:plasma membrane"/>
    <property type="evidence" value="ECO:0007669"/>
    <property type="project" value="TreeGrafter"/>
</dbReference>
<comment type="catalytic activity">
    <reaction evidence="10">
        <text>apo-[aryl-carrier protein] + CoA = holo-[aryl-carrier protein] + adenosine 3',5'-bisphosphate + H(+)</text>
        <dbReference type="Rhea" id="RHEA:48404"/>
        <dbReference type="Rhea" id="RHEA-COMP:15903"/>
        <dbReference type="Rhea" id="RHEA-COMP:17557"/>
        <dbReference type="ChEBI" id="CHEBI:15378"/>
        <dbReference type="ChEBI" id="CHEBI:29999"/>
        <dbReference type="ChEBI" id="CHEBI:57287"/>
        <dbReference type="ChEBI" id="CHEBI:58343"/>
        <dbReference type="ChEBI" id="CHEBI:64479"/>
    </reaction>
</comment>
<keyword evidence="6" id="KW-0808">Transferase</keyword>
<feature type="binding site" evidence="12">
    <location>
        <begin position="89"/>
        <end position="90"/>
    </location>
    <ligand>
        <name>CoA</name>
        <dbReference type="ChEBI" id="CHEBI:57287"/>
    </ligand>
</feature>
<dbReference type="InterPro" id="IPR003542">
    <property type="entry name" value="Enbac_synth_compD-like"/>
</dbReference>
<dbReference type="NCBIfam" id="NF007604">
    <property type="entry name" value="PRK10251.1"/>
    <property type="match status" value="1"/>
</dbReference>
<keyword evidence="7" id="KW-0259">Enterobactin biosynthesis</keyword>
<organism evidence="16">
    <name type="scientific">Pseudomonas tritici</name>
    <dbReference type="NCBI Taxonomy" id="2745518"/>
    <lineage>
        <taxon>Bacteria</taxon>
        <taxon>Pseudomonadati</taxon>
        <taxon>Pseudomonadota</taxon>
        <taxon>Gammaproteobacteria</taxon>
        <taxon>Pseudomonadales</taxon>
        <taxon>Pseudomonadaceae</taxon>
        <taxon>Pseudomonas</taxon>
    </lineage>
</organism>
<accession>A0A8I0D0V4</accession>
<feature type="binding site" evidence="12">
    <location>
        <position position="155"/>
    </location>
    <ligand>
        <name>CoA</name>
        <dbReference type="ChEBI" id="CHEBI:57287"/>
    </ligand>
</feature>
<feature type="binding site" evidence="12">
    <location>
        <position position="54"/>
    </location>
    <ligand>
        <name>CoA</name>
        <dbReference type="ChEBI" id="CHEBI:57287"/>
    </ligand>
</feature>
<comment type="pathway">
    <text evidence="2">Siderophore biosynthesis; enterobactin biosynthesis.</text>
</comment>
<evidence type="ECO:0000259" key="15">
    <source>
        <dbReference type="Pfam" id="PF17837"/>
    </source>
</evidence>
<comment type="catalytic activity">
    <reaction evidence="11">
        <text>apo-[peptidyl-carrier protein] + CoA = holo-[peptidyl-carrier protein] + adenosine 3',5'-bisphosphate + H(+)</text>
        <dbReference type="Rhea" id="RHEA:46228"/>
        <dbReference type="Rhea" id="RHEA-COMP:11479"/>
        <dbReference type="Rhea" id="RHEA-COMP:11480"/>
        <dbReference type="ChEBI" id="CHEBI:15378"/>
        <dbReference type="ChEBI" id="CHEBI:29999"/>
        <dbReference type="ChEBI" id="CHEBI:57287"/>
        <dbReference type="ChEBI" id="CHEBI:58343"/>
        <dbReference type="ChEBI" id="CHEBI:64479"/>
    </reaction>
</comment>
<evidence type="ECO:0000256" key="7">
    <source>
        <dbReference type="ARBA" id="ARBA00023191"/>
    </source>
</evidence>
<feature type="binding site" evidence="13">
    <location>
        <position position="110"/>
    </location>
    <ligand>
        <name>Mg(2+)</name>
        <dbReference type="ChEBI" id="CHEBI:18420"/>
    </ligand>
</feature>
<feature type="domain" description="4'-phosphopantetheinyl transferase" evidence="14">
    <location>
        <begin position="107"/>
        <end position="196"/>
    </location>
</feature>
<evidence type="ECO:0000256" key="13">
    <source>
        <dbReference type="PIRSR" id="PIRSR603542-2"/>
    </source>
</evidence>
<gene>
    <name evidence="16" type="primary">entD</name>
    <name evidence="16" type="ORF">HU722_37655</name>
</gene>
<evidence type="ECO:0000259" key="14">
    <source>
        <dbReference type="Pfam" id="PF01648"/>
    </source>
</evidence>
<dbReference type="GO" id="GO:0008897">
    <property type="term" value="F:holo-[acyl-carrier-protein] synthase activity"/>
    <property type="evidence" value="ECO:0007669"/>
    <property type="project" value="InterPro"/>
</dbReference>
<dbReference type="GO" id="GO:0009239">
    <property type="term" value="P:enterobactin biosynthetic process"/>
    <property type="evidence" value="ECO:0007669"/>
    <property type="project" value="UniProtKB-UniPathway"/>
</dbReference>
<evidence type="ECO:0000256" key="8">
    <source>
        <dbReference type="ARBA" id="ARBA00029894"/>
    </source>
</evidence>
<feature type="binding site" evidence="12">
    <location>
        <position position="46"/>
    </location>
    <ligand>
        <name>CoA</name>
        <dbReference type="ChEBI" id="CHEBI:57287"/>
    </ligand>
</feature>
<evidence type="ECO:0000256" key="12">
    <source>
        <dbReference type="PIRSR" id="PIRSR603542-1"/>
    </source>
</evidence>
<evidence type="ECO:0000256" key="2">
    <source>
        <dbReference type="ARBA" id="ARBA00004993"/>
    </source>
</evidence>
<dbReference type="SUPFAM" id="SSF56214">
    <property type="entry name" value="4'-phosphopantetheinyl transferase"/>
    <property type="match status" value="1"/>
</dbReference>
<feature type="binding site" evidence="12">
    <location>
        <position position="159"/>
    </location>
    <ligand>
        <name>CoA</name>
        <dbReference type="ChEBI" id="CHEBI:57287"/>
    </ligand>
</feature>
<feature type="binding site" evidence="12">
    <location>
        <position position="110"/>
    </location>
    <ligand>
        <name>CoA</name>
        <dbReference type="ChEBI" id="CHEBI:57287"/>
    </ligand>
</feature>
<evidence type="ECO:0000256" key="11">
    <source>
        <dbReference type="ARBA" id="ARBA00049191"/>
    </source>
</evidence>
<dbReference type="Pfam" id="PF17837">
    <property type="entry name" value="4PPT_N"/>
    <property type="match status" value="1"/>
</dbReference>
<keyword evidence="13" id="KW-0460">Magnesium</keyword>
<evidence type="ECO:0000256" key="1">
    <source>
        <dbReference type="ARBA" id="ARBA00003937"/>
    </source>
</evidence>
<evidence type="ECO:0000256" key="10">
    <source>
        <dbReference type="ARBA" id="ARBA00049176"/>
    </source>
</evidence>
<dbReference type="PANTHER" id="PTHR38096">
    <property type="entry name" value="ENTEROBACTIN SYNTHASE COMPONENT D"/>
    <property type="match status" value="1"/>
</dbReference>
<comment type="cofactor">
    <cofactor evidence="13">
        <name>Mg(2+)</name>
        <dbReference type="ChEBI" id="CHEBI:18420"/>
    </cofactor>
</comment>
<evidence type="ECO:0000256" key="4">
    <source>
        <dbReference type="ARBA" id="ARBA00011503"/>
    </source>
</evidence>
<feature type="domain" description="4'-phosphopantetheinyl transferase N-terminal" evidence="15">
    <location>
        <begin position="36"/>
        <end position="100"/>
    </location>
</feature>
<evidence type="ECO:0000256" key="3">
    <source>
        <dbReference type="ARBA" id="ARBA00008342"/>
    </source>
</evidence>
<evidence type="ECO:0000313" key="16">
    <source>
        <dbReference type="EMBL" id="MBC3297273.1"/>
    </source>
</evidence>
<dbReference type="InterPro" id="IPR041354">
    <property type="entry name" value="4PPT_N"/>
</dbReference>
<dbReference type="EMBL" id="JABWQF010000032">
    <property type="protein sequence ID" value="MBC3297273.1"/>
    <property type="molecule type" value="Genomic_DNA"/>
</dbReference>
<comment type="subunit">
    <text evidence="4">EntB, EntD, EntE, and EntF form a multienzyme complex called enterobactin synthase.</text>
</comment>
<dbReference type="PRINTS" id="PR01399">
    <property type="entry name" value="ENTSNTHTASED"/>
</dbReference>
<proteinExistence type="inferred from homology"/>
<reference evidence="16" key="1">
    <citation type="journal article" date="2020" name="Microorganisms">
        <title>Reliable Identification of Environmental Pseudomonas Isolates Using the rpoD Gene.</title>
        <authorList>
            <consortium name="The Broad Institute Genome Sequencing Platform"/>
            <person name="Girard L."/>
            <person name="Lood C."/>
            <person name="Rokni-Zadeh H."/>
            <person name="van Noort V."/>
            <person name="Lavigne R."/>
            <person name="De Mot R."/>
        </authorList>
    </citation>
    <scope>NUCLEOTIDE SEQUENCE [LARGE SCALE GENOMIC DNA]</scope>
    <source>
        <strain evidence="16">SWRI145</strain>
    </source>
</reference>
<dbReference type="AlphaFoldDB" id="A0A8I0D0V4"/>
<dbReference type="GO" id="GO:0009366">
    <property type="term" value="C:enterobactin synthetase complex"/>
    <property type="evidence" value="ECO:0007669"/>
    <property type="project" value="InterPro"/>
</dbReference>
<keyword evidence="13" id="KW-0479">Metal-binding</keyword>
<dbReference type="InterPro" id="IPR037143">
    <property type="entry name" value="4-PPantetheinyl_Trfase_dom_sf"/>
</dbReference>
<name>A0A8I0D0V4_9PSED</name>
<evidence type="ECO:0000256" key="6">
    <source>
        <dbReference type="ARBA" id="ARBA00022679"/>
    </source>
</evidence>
<dbReference type="GO" id="GO:0016874">
    <property type="term" value="F:ligase activity"/>
    <property type="evidence" value="ECO:0007669"/>
    <property type="project" value="UniProtKB-KW"/>
</dbReference>
<sequence length="222" mass="24153">MRTLHTTFSLARQTVHQIAFEPATFTDADLLWLPHHQHLAHAAHKRKAEHLAGRIAVVHALQQFGVSAIPGIGVNGEPLWQTGVVGSITHTAACALAVVSNHTQQLLGIDCEQILDALEAQEIKDGIVDHEEETLLRHTSLPFALALTLTFSAKESLFKALFPKVNALMGFDSARITALTAGNLALTLTHPLAGFHEGTQFTLHWLRDGNRVITLLSHFPAA</sequence>
<comment type="similarity">
    <text evidence="3">Belongs to the P-Pant transferase superfamily. EntD family.</text>
</comment>
<comment type="caution">
    <text evidence="16">The sequence shown here is derived from an EMBL/GenBank/DDBJ whole genome shotgun (WGS) entry which is preliminary data.</text>
</comment>
<keyword evidence="16" id="KW-0436">Ligase</keyword>
<evidence type="ECO:0000256" key="5">
    <source>
        <dbReference type="ARBA" id="ARBA00019087"/>
    </source>
</evidence>
<dbReference type="Pfam" id="PF01648">
    <property type="entry name" value="ACPS"/>
    <property type="match status" value="1"/>
</dbReference>
<evidence type="ECO:0000256" key="9">
    <source>
        <dbReference type="ARBA" id="ARBA00031996"/>
    </source>
</evidence>
<dbReference type="InterPro" id="IPR008278">
    <property type="entry name" value="4-PPantetheinyl_Trfase_dom"/>
</dbReference>
<dbReference type="GO" id="GO:0000287">
    <property type="term" value="F:magnesium ion binding"/>
    <property type="evidence" value="ECO:0007669"/>
    <property type="project" value="InterPro"/>
</dbReference>
<dbReference type="UniPathway" id="UPA00017"/>
<comment type="function">
    <text evidence="1">Involved in the biosynthesis of the siderophore enterobactin (enterochelin), which is a macrocyclic trimeric lactone of N-(2,3-dihydroxybenzoyl)-serine. The serine trilactone serves as a scaffolding for the three catechol functionalities that provide hexadentate coordination for the tightly ligated iron(2+) atoms. Plays an essential role in the assembly of the enterobactin by catalyzing the transfer of the 4'-phosphopantetheine (Ppant) moiety from coenzyme A to the apo-domains of both EntB (ArCP domain) and EntF (PCP domain) to yield their holo-forms which make them competent for the activation of 2,3-dihydroxybenzoate (DHB) and L-serine, respectively.</text>
</comment>
<feature type="binding site" evidence="13">
    <location>
        <position position="112"/>
    </location>
    <ligand>
        <name>Mg(2+)</name>
        <dbReference type="ChEBI" id="CHEBI:18420"/>
    </ligand>
</feature>